<dbReference type="Proteomes" id="UP000215914">
    <property type="component" value="Unassembled WGS sequence"/>
</dbReference>
<dbReference type="Gramene" id="mRNA:HanXRQr2_Chr10g0459631">
    <property type="protein sequence ID" value="CDS:HanXRQr2_Chr10g0459631.1"/>
    <property type="gene ID" value="HanXRQr2_Chr10g0459631"/>
</dbReference>
<sequence>MCYYTSLGVCMGRFGSVLIKIHNHNRDVGYWITITITDRLRWLWLFGFNGYSGSVMGG</sequence>
<reference evidence="1" key="2">
    <citation type="submission" date="2020-06" db="EMBL/GenBank/DDBJ databases">
        <title>Helianthus annuus Genome sequencing and assembly Release 2.</title>
        <authorList>
            <person name="Gouzy J."/>
            <person name="Langlade N."/>
            <person name="Munos S."/>
        </authorList>
    </citation>
    <scope>NUCLEOTIDE SEQUENCE</scope>
    <source>
        <tissue evidence="1">Leaves</tissue>
    </source>
</reference>
<dbReference type="AlphaFoldDB" id="A0A9K3I0W9"/>
<protein>
    <submittedName>
        <fullName evidence="1">Uncharacterized protein</fullName>
    </submittedName>
</protein>
<name>A0A9K3I0W9_HELAN</name>
<evidence type="ECO:0000313" key="2">
    <source>
        <dbReference type="Proteomes" id="UP000215914"/>
    </source>
</evidence>
<dbReference type="EMBL" id="MNCJ02000325">
    <property type="protein sequence ID" value="KAF5788042.1"/>
    <property type="molecule type" value="Genomic_DNA"/>
</dbReference>
<organism evidence="1 2">
    <name type="scientific">Helianthus annuus</name>
    <name type="common">Common sunflower</name>
    <dbReference type="NCBI Taxonomy" id="4232"/>
    <lineage>
        <taxon>Eukaryota</taxon>
        <taxon>Viridiplantae</taxon>
        <taxon>Streptophyta</taxon>
        <taxon>Embryophyta</taxon>
        <taxon>Tracheophyta</taxon>
        <taxon>Spermatophyta</taxon>
        <taxon>Magnoliopsida</taxon>
        <taxon>eudicotyledons</taxon>
        <taxon>Gunneridae</taxon>
        <taxon>Pentapetalae</taxon>
        <taxon>asterids</taxon>
        <taxon>campanulids</taxon>
        <taxon>Asterales</taxon>
        <taxon>Asteraceae</taxon>
        <taxon>Asteroideae</taxon>
        <taxon>Heliantheae alliance</taxon>
        <taxon>Heliantheae</taxon>
        <taxon>Helianthus</taxon>
    </lineage>
</organism>
<keyword evidence="2" id="KW-1185">Reference proteome</keyword>
<proteinExistence type="predicted"/>
<accession>A0A9K3I0W9</accession>
<reference evidence="1" key="1">
    <citation type="journal article" date="2017" name="Nature">
        <title>The sunflower genome provides insights into oil metabolism, flowering and Asterid evolution.</title>
        <authorList>
            <person name="Badouin H."/>
            <person name="Gouzy J."/>
            <person name="Grassa C.J."/>
            <person name="Murat F."/>
            <person name="Staton S.E."/>
            <person name="Cottret L."/>
            <person name="Lelandais-Briere C."/>
            <person name="Owens G.L."/>
            <person name="Carrere S."/>
            <person name="Mayjonade B."/>
            <person name="Legrand L."/>
            <person name="Gill N."/>
            <person name="Kane N.C."/>
            <person name="Bowers J.E."/>
            <person name="Hubner S."/>
            <person name="Bellec A."/>
            <person name="Berard A."/>
            <person name="Berges H."/>
            <person name="Blanchet N."/>
            <person name="Boniface M.C."/>
            <person name="Brunel D."/>
            <person name="Catrice O."/>
            <person name="Chaidir N."/>
            <person name="Claudel C."/>
            <person name="Donnadieu C."/>
            <person name="Faraut T."/>
            <person name="Fievet G."/>
            <person name="Helmstetter N."/>
            <person name="King M."/>
            <person name="Knapp S.J."/>
            <person name="Lai Z."/>
            <person name="Le Paslier M.C."/>
            <person name="Lippi Y."/>
            <person name="Lorenzon L."/>
            <person name="Mandel J.R."/>
            <person name="Marage G."/>
            <person name="Marchand G."/>
            <person name="Marquand E."/>
            <person name="Bret-Mestries E."/>
            <person name="Morien E."/>
            <person name="Nambeesan S."/>
            <person name="Nguyen T."/>
            <person name="Pegot-Espagnet P."/>
            <person name="Pouilly N."/>
            <person name="Raftis F."/>
            <person name="Sallet E."/>
            <person name="Schiex T."/>
            <person name="Thomas J."/>
            <person name="Vandecasteele C."/>
            <person name="Vares D."/>
            <person name="Vear F."/>
            <person name="Vautrin S."/>
            <person name="Crespi M."/>
            <person name="Mangin B."/>
            <person name="Burke J.M."/>
            <person name="Salse J."/>
            <person name="Munos S."/>
            <person name="Vincourt P."/>
            <person name="Rieseberg L.H."/>
            <person name="Langlade N.B."/>
        </authorList>
    </citation>
    <scope>NUCLEOTIDE SEQUENCE</scope>
    <source>
        <tissue evidence="1">Leaves</tissue>
    </source>
</reference>
<comment type="caution">
    <text evidence="1">The sequence shown here is derived from an EMBL/GenBank/DDBJ whole genome shotgun (WGS) entry which is preliminary data.</text>
</comment>
<evidence type="ECO:0000313" key="1">
    <source>
        <dbReference type="EMBL" id="KAF5788042.1"/>
    </source>
</evidence>
<gene>
    <name evidence="1" type="ORF">HanXRQr2_Chr10g0459631</name>
</gene>